<comment type="caution">
    <text evidence="5">The sequence shown here is derived from an EMBL/GenBank/DDBJ whole genome shotgun (WGS) entry which is preliminary data.</text>
</comment>
<dbReference type="RefSeq" id="WP_052887180.1">
    <property type="nucleotide sequence ID" value="NC_022093.1"/>
</dbReference>
<proteinExistence type="inferred from homology"/>
<reference evidence="5" key="1">
    <citation type="journal article" date="2020" name="mSystems">
        <title>Genome- and Community-Level Interaction Insights into Carbon Utilization and Element Cycling Functions of Hydrothermarchaeota in Hydrothermal Sediment.</title>
        <authorList>
            <person name="Zhou Z."/>
            <person name="Liu Y."/>
            <person name="Xu W."/>
            <person name="Pan J."/>
            <person name="Luo Z.H."/>
            <person name="Li M."/>
        </authorList>
    </citation>
    <scope>NUCLEOTIDE SEQUENCE [LARGE SCALE GENOMIC DNA]</scope>
    <source>
        <strain evidence="5">SpSt-116</strain>
    </source>
</reference>
<dbReference type="GO" id="GO:0003735">
    <property type="term" value="F:structural constituent of ribosome"/>
    <property type="evidence" value="ECO:0007669"/>
    <property type="project" value="InterPro"/>
</dbReference>
<keyword evidence="3" id="KW-0699">rRNA-binding</keyword>
<keyword evidence="2 3" id="KW-0687">Ribonucleoprotein</keyword>
<dbReference type="EMBL" id="DSAY01000097">
    <property type="protein sequence ID" value="HDP15172.1"/>
    <property type="molecule type" value="Genomic_DNA"/>
</dbReference>
<dbReference type="GO" id="GO:1990904">
    <property type="term" value="C:ribonucleoprotein complex"/>
    <property type="evidence" value="ECO:0007669"/>
    <property type="project" value="UniProtKB-KW"/>
</dbReference>
<dbReference type="GO" id="GO:0005840">
    <property type="term" value="C:ribosome"/>
    <property type="evidence" value="ECO:0007669"/>
    <property type="project" value="UniProtKB-KW"/>
</dbReference>
<dbReference type="NCBIfam" id="NF001981">
    <property type="entry name" value="PRK00773.1-1"/>
    <property type="match status" value="1"/>
</dbReference>
<dbReference type="HAMAP" id="MF_00273">
    <property type="entry name" value="Ribosomal_eL20"/>
    <property type="match status" value="1"/>
</dbReference>
<evidence type="ECO:0000256" key="3">
    <source>
        <dbReference type="HAMAP-Rule" id="MF_00273"/>
    </source>
</evidence>
<comment type="similarity">
    <text evidence="3">Belongs to the eukaryotic ribosomal protein eL20 family.</text>
</comment>
<dbReference type="Pfam" id="PF01775">
    <property type="entry name" value="Ribosomal_L18A"/>
    <property type="match status" value="1"/>
</dbReference>
<dbReference type="GeneID" id="16573280"/>
<sequence>MGSVKTFEVSGTMRLRLGEQRKFRIYVRGLSEDEAKEKVYSILGSRHKLTRNHIKIASIREVPLEEVQDEYVRDLAQADKIVAYILR</sequence>
<feature type="domain" description="Large ribosomal subunit protein eL20" evidence="4">
    <location>
        <begin position="4"/>
        <end position="59"/>
    </location>
</feature>
<accession>A0A7C1GPV0</accession>
<keyword evidence="1 3" id="KW-0689">Ribosomal protein</keyword>
<evidence type="ECO:0000256" key="1">
    <source>
        <dbReference type="ARBA" id="ARBA00022980"/>
    </source>
</evidence>
<protein>
    <recommendedName>
        <fullName evidence="3">Large ribosomal subunit protein eL20</fullName>
    </recommendedName>
</protein>
<dbReference type="OrthoDB" id="191241at2157"/>
<dbReference type="GeneID" id="25407105"/>
<evidence type="ECO:0000256" key="2">
    <source>
        <dbReference type="ARBA" id="ARBA00023274"/>
    </source>
</evidence>
<organism evidence="5">
    <name type="scientific">Thermofilum adornatum</name>
    <dbReference type="NCBI Taxonomy" id="1365176"/>
    <lineage>
        <taxon>Archaea</taxon>
        <taxon>Thermoproteota</taxon>
        <taxon>Thermoprotei</taxon>
        <taxon>Thermofilales</taxon>
        <taxon>Thermofilaceae</taxon>
        <taxon>Thermofilum</taxon>
    </lineage>
</organism>
<dbReference type="AlphaFoldDB" id="A0A7C1GPV0"/>
<dbReference type="GO" id="GO:0006412">
    <property type="term" value="P:translation"/>
    <property type="evidence" value="ECO:0007669"/>
    <property type="project" value="UniProtKB-UniRule"/>
</dbReference>
<dbReference type="SUPFAM" id="SSF160374">
    <property type="entry name" value="RplX-like"/>
    <property type="match status" value="1"/>
</dbReference>
<dbReference type="Gene3D" id="3.10.20.10">
    <property type="match status" value="1"/>
</dbReference>
<keyword evidence="3" id="KW-0694">RNA-binding</keyword>
<comment type="subunit">
    <text evidence="3">Part of the 50S ribosomal subunit. Binds 23S rRNA.</text>
</comment>
<dbReference type="GO" id="GO:0070180">
    <property type="term" value="F:large ribosomal subunit rRNA binding"/>
    <property type="evidence" value="ECO:0007669"/>
    <property type="project" value="UniProtKB-UniRule"/>
</dbReference>
<gene>
    <name evidence="3" type="primary">rpl18a</name>
    <name evidence="3" type="synonym">rpl20e</name>
    <name evidence="3" type="synonym">rplX</name>
    <name evidence="5" type="ORF">ENN26_05275</name>
</gene>
<evidence type="ECO:0000313" key="5">
    <source>
        <dbReference type="EMBL" id="HDP15172.1"/>
    </source>
</evidence>
<dbReference type="InterPro" id="IPR023573">
    <property type="entry name" value="Ribosomal_eL20_dom"/>
</dbReference>
<dbReference type="InterPro" id="IPR028877">
    <property type="entry name" value="Ribosomal_eL20"/>
</dbReference>
<evidence type="ECO:0000259" key="4">
    <source>
        <dbReference type="Pfam" id="PF01775"/>
    </source>
</evidence>
<name>A0A7C1GPV0_9CREN</name>